<feature type="compositionally biased region" description="Basic and acidic residues" evidence="5">
    <location>
        <begin position="40"/>
        <end position="68"/>
    </location>
</feature>
<dbReference type="PANTHER" id="PTHR46754">
    <property type="entry name" value="MKI67 FHA DOMAIN-INTERACTING NUCLEOLAR PHOSPHOPROTEIN"/>
    <property type="match status" value="1"/>
</dbReference>
<gene>
    <name evidence="7" type="ORF">EB796_012112</name>
</gene>
<evidence type="ECO:0000313" key="8">
    <source>
        <dbReference type="Proteomes" id="UP000593567"/>
    </source>
</evidence>
<dbReference type="InterPro" id="IPR000504">
    <property type="entry name" value="RRM_dom"/>
</dbReference>
<evidence type="ECO:0000313" key="7">
    <source>
        <dbReference type="EMBL" id="KAF6029543.1"/>
    </source>
</evidence>
<reference evidence="7" key="1">
    <citation type="submission" date="2020-06" db="EMBL/GenBank/DDBJ databases">
        <title>Draft genome of Bugula neritina, a colonial animal packing powerful symbionts and potential medicines.</title>
        <authorList>
            <person name="Rayko M."/>
        </authorList>
    </citation>
    <scope>NUCLEOTIDE SEQUENCE [LARGE SCALE GENOMIC DNA]</scope>
    <source>
        <strain evidence="7">Kwan_BN1</strain>
    </source>
</reference>
<dbReference type="OrthoDB" id="21467at2759"/>
<evidence type="ECO:0000256" key="3">
    <source>
        <dbReference type="ARBA" id="ARBA00023242"/>
    </source>
</evidence>
<evidence type="ECO:0000256" key="4">
    <source>
        <dbReference type="PROSITE-ProRule" id="PRU00176"/>
    </source>
</evidence>
<feature type="region of interest" description="Disordered" evidence="5">
    <location>
        <begin position="206"/>
        <end position="371"/>
    </location>
</feature>
<accession>A0A7J7JUC3</accession>
<feature type="compositionally biased region" description="Low complexity" evidence="5">
    <location>
        <begin position="25"/>
        <end position="34"/>
    </location>
</feature>
<dbReference type="PROSITE" id="PS50102">
    <property type="entry name" value="RRM"/>
    <property type="match status" value="1"/>
</dbReference>
<feature type="compositionally biased region" description="Polar residues" evidence="5">
    <location>
        <begin position="304"/>
        <end position="313"/>
    </location>
</feature>
<dbReference type="InterPro" id="IPR035979">
    <property type="entry name" value="RBD_domain_sf"/>
</dbReference>
<feature type="region of interest" description="Disordered" evidence="5">
    <location>
        <begin position="1"/>
        <end position="68"/>
    </location>
</feature>
<evidence type="ECO:0000256" key="5">
    <source>
        <dbReference type="SAM" id="MobiDB-lite"/>
    </source>
</evidence>
<keyword evidence="2 4" id="KW-0694">RNA-binding</keyword>
<evidence type="ECO:0000259" key="6">
    <source>
        <dbReference type="PROSITE" id="PS50102"/>
    </source>
</evidence>
<name>A0A7J7JUC3_BUGNE</name>
<dbReference type="Pfam" id="PF00076">
    <property type="entry name" value="RRM_1"/>
    <property type="match status" value="1"/>
</dbReference>
<dbReference type="GO" id="GO:0005730">
    <property type="term" value="C:nucleolus"/>
    <property type="evidence" value="ECO:0007669"/>
    <property type="project" value="UniProtKB-SubCell"/>
</dbReference>
<keyword evidence="3" id="KW-0539">Nucleus</keyword>
<dbReference type="EMBL" id="VXIV02001809">
    <property type="protein sequence ID" value="KAF6029543.1"/>
    <property type="molecule type" value="Genomic_DNA"/>
</dbReference>
<feature type="domain" description="RRM" evidence="6">
    <location>
        <begin position="73"/>
        <end position="151"/>
    </location>
</feature>
<dbReference type="AlphaFoldDB" id="A0A7J7JUC3"/>
<dbReference type="SUPFAM" id="SSF54928">
    <property type="entry name" value="RNA-binding domain, RBD"/>
    <property type="match status" value="1"/>
</dbReference>
<dbReference type="CDD" id="cd12307">
    <property type="entry name" value="RRM_NIFK_like"/>
    <property type="match status" value="1"/>
</dbReference>
<dbReference type="Gene3D" id="3.30.70.330">
    <property type="match status" value="1"/>
</dbReference>
<feature type="compositionally biased region" description="Basic and acidic residues" evidence="5">
    <location>
        <begin position="224"/>
        <end position="233"/>
    </location>
</feature>
<feature type="compositionally biased region" description="Polar residues" evidence="5">
    <location>
        <begin position="334"/>
        <end position="352"/>
    </location>
</feature>
<dbReference type="Proteomes" id="UP000593567">
    <property type="component" value="Unassembled WGS sequence"/>
</dbReference>
<keyword evidence="8" id="KW-1185">Reference proteome</keyword>
<evidence type="ECO:0000256" key="2">
    <source>
        <dbReference type="ARBA" id="ARBA00022884"/>
    </source>
</evidence>
<feature type="compositionally biased region" description="Basic residues" evidence="5">
    <location>
        <begin position="362"/>
        <end position="371"/>
    </location>
</feature>
<evidence type="ECO:0000256" key="1">
    <source>
        <dbReference type="ARBA" id="ARBA00004604"/>
    </source>
</evidence>
<protein>
    <submittedName>
        <fullName evidence="7">NIFK</fullName>
    </submittedName>
</protein>
<proteinExistence type="predicted"/>
<dbReference type="GO" id="GO:0003723">
    <property type="term" value="F:RNA binding"/>
    <property type="evidence" value="ECO:0007669"/>
    <property type="project" value="UniProtKB-UniRule"/>
</dbReference>
<sequence length="371" mass="41339">MVKNDAVSLSDKVKQANSHTHTDTDTVSVSVTDTPADTQPKPHNDNDEIKLKLKTADDQPNKKRDTPKELKEGVVFIGHMPQGFEEDEVTKYFSQFGDVRRLRISRSVKTGKSKGYAFIQFYDKDVAQIAADAMNNYIMFRKSLKAHVVEPEKVHPKMFQGCNRKFIPRKKPEKARNALNKCTRNQKNRKQNIRIRKLAALGYEFPEMKPSEKAPTPKVSAEPSTEKLTKSFKDGASVKPNKAKSLKTVKNSAKKANKTPPAAAVDQKRVSISSSVPKIIRNSAETLSEDDEISFKTPEVSPKVTPSSDQVPSSKKAKLAQVSDASPLLKVTKQRASIASTKQTLKTPSKSPKISPRVTRSVQKKRQSIMN</sequence>
<comment type="caution">
    <text evidence="7">The sequence shown here is derived from an EMBL/GenBank/DDBJ whole genome shotgun (WGS) entry which is preliminary data.</text>
</comment>
<organism evidence="7 8">
    <name type="scientific">Bugula neritina</name>
    <name type="common">Brown bryozoan</name>
    <name type="synonym">Sertularia neritina</name>
    <dbReference type="NCBI Taxonomy" id="10212"/>
    <lineage>
        <taxon>Eukaryota</taxon>
        <taxon>Metazoa</taxon>
        <taxon>Spiralia</taxon>
        <taxon>Lophotrochozoa</taxon>
        <taxon>Bryozoa</taxon>
        <taxon>Gymnolaemata</taxon>
        <taxon>Cheilostomatida</taxon>
        <taxon>Flustrina</taxon>
        <taxon>Buguloidea</taxon>
        <taxon>Bugulidae</taxon>
        <taxon>Bugula</taxon>
    </lineage>
</organism>
<feature type="compositionally biased region" description="Basic residues" evidence="5">
    <location>
        <begin position="241"/>
        <end position="257"/>
    </location>
</feature>
<comment type="subcellular location">
    <subcellularLocation>
        <location evidence="1">Nucleus</location>
        <location evidence="1">Nucleolus</location>
    </subcellularLocation>
</comment>
<dbReference type="SMART" id="SM00360">
    <property type="entry name" value="RRM"/>
    <property type="match status" value="1"/>
</dbReference>
<dbReference type="InterPro" id="IPR012677">
    <property type="entry name" value="Nucleotide-bd_a/b_plait_sf"/>
</dbReference>